<feature type="transmembrane region" description="Helical" evidence="1">
    <location>
        <begin position="216"/>
        <end position="241"/>
    </location>
</feature>
<comment type="caution">
    <text evidence="2">The sequence shown here is derived from an EMBL/GenBank/DDBJ whole genome shotgun (WGS) entry which is preliminary data.</text>
</comment>
<organism evidence="2 3">
    <name type="scientific">Rotaria sordida</name>
    <dbReference type="NCBI Taxonomy" id="392033"/>
    <lineage>
        <taxon>Eukaryota</taxon>
        <taxon>Metazoa</taxon>
        <taxon>Spiralia</taxon>
        <taxon>Gnathifera</taxon>
        <taxon>Rotifera</taxon>
        <taxon>Eurotatoria</taxon>
        <taxon>Bdelloidea</taxon>
        <taxon>Philodinida</taxon>
        <taxon>Philodinidae</taxon>
        <taxon>Rotaria</taxon>
    </lineage>
</organism>
<reference evidence="2" key="1">
    <citation type="submission" date="2021-02" db="EMBL/GenBank/DDBJ databases">
        <authorList>
            <person name="Nowell W R."/>
        </authorList>
    </citation>
    <scope>NUCLEOTIDE SEQUENCE</scope>
</reference>
<feature type="transmembrane region" description="Helical" evidence="1">
    <location>
        <begin position="248"/>
        <end position="266"/>
    </location>
</feature>
<gene>
    <name evidence="2" type="ORF">JXQ802_LOCUS2882</name>
</gene>
<feature type="transmembrane region" description="Helical" evidence="1">
    <location>
        <begin position="152"/>
        <end position="179"/>
    </location>
</feature>
<proteinExistence type="predicted"/>
<evidence type="ECO:0000256" key="1">
    <source>
        <dbReference type="SAM" id="Phobius"/>
    </source>
</evidence>
<name>A0A813QWZ5_9BILA</name>
<keyword evidence="1" id="KW-1133">Transmembrane helix</keyword>
<evidence type="ECO:0000313" key="3">
    <source>
        <dbReference type="Proteomes" id="UP000663870"/>
    </source>
</evidence>
<dbReference type="AlphaFoldDB" id="A0A813QWZ5"/>
<feature type="transmembrane region" description="Helical" evidence="1">
    <location>
        <begin position="66"/>
        <end position="89"/>
    </location>
</feature>
<keyword evidence="1" id="KW-0472">Membrane</keyword>
<keyword evidence="1" id="KW-0812">Transmembrane</keyword>
<feature type="transmembrane region" description="Helical" evidence="1">
    <location>
        <begin position="191"/>
        <end position="210"/>
    </location>
</feature>
<feature type="transmembrane region" description="Helical" evidence="1">
    <location>
        <begin position="127"/>
        <end position="146"/>
    </location>
</feature>
<keyword evidence="3" id="KW-1185">Reference proteome</keyword>
<evidence type="ECO:0000313" key="2">
    <source>
        <dbReference type="EMBL" id="CAF0774300.1"/>
    </source>
</evidence>
<feature type="transmembrane region" description="Helical" evidence="1">
    <location>
        <begin position="26"/>
        <end position="46"/>
    </location>
</feature>
<accession>A0A813QWZ5</accession>
<protein>
    <submittedName>
        <fullName evidence="2">Uncharacterized protein</fullName>
    </submittedName>
</protein>
<dbReference type="Proteomes" id="UP000663870">
    <property type="component" value="Unassembled WGS sequence"/>
</dbReference>
<dbReference type="EMBL" id="CAJNOL010000037">
    <property type="protein sequence ID" value="CAF0774300.1"/>
    <property type="molecule type" value="Genomic_DNA"/>
</dbReference>
<sequence length="281" mass="32576">MTSGNSIKNIHSKIVLDYSFCNSSNIWNYLGIITIILFLTILISYLKHRQRQQSVRHYKSNYNWFYVFILILLALFFVIPCMCWLLTLVEILVTLIRYGHIAASPLPILSLPIRFLAFTYMKIISAIYMYLTAPGTFIFLLFFIILKYIKFVILITIHFGLLGFLLCSWIGFAIPLYALSEVGNIDSWIDLAFNSQLPLFIIFQFLPLLLAVKSLILWIFLFIIFLIGCYIQFGLTLLFFCKCLLIIVLVRFTYVIGKCFVVFSFFTSVTPNASRNSDDVQ</sequence>